<dbReference type="Pfam" id="PF05227">
    <property type="entry name" value="CHASE3"/>
    <property type="match status" value="1"/>
</dbReference>
<reference evidence="3 4" key="1">
    <citation type="submission" date="2018-12" db="EMBL/GenBank/DDBJ databases">
        <title>The Draft Genome Sequence of the Soil Bacterium Pedobacter tournemirensis R1.</title>
        <authorList>
            <person name="He J."/>
        </authorList>
    </citation>
    <scope>NUCLEOTIDE SEQUENCE [LARGE SCALE GENOMIC DNA]</scope>
    <source>
        <strain evidence="3 4">R1</strain>
    </source>
</reference>
<dbReference type="RefSeq" id="WP_128771282.1">
    <property type="nucleotide sequence ID" value="NZ_RXOC01000019.1"/>
</dbReference>
<dbReference type="Proteomes" id="UP000290848">
    <property type="component" value="Unassembled WGS sequence"/>
</dbReference>
<name>A0A4V1KHI3_9SPHI</name>
<evidence type="ECO:0000256" key="1">
    <source>
        <dbReference type="SAM" id="Phobius"/>
    </source>
</evidence>
<sequence>MGFNRKYKQNLVIGSVISLSIIFITASASWIAIESLLNSQESVDHTHEVLFGLEKMISRTKDAETGQRGYLLTGNATFLEPYEGAQDEVWESYDRINSLLADNPVQQQSMKQLSHVIKTRFNLLEKSVERKRSGIAIDRRDVQKGQGYMTEFRSIINKMESRERQLMKTRTERLSMFSAFTPWLVIFASIAAIIITVVFYYRLTADYKQKLLMEAQLLEKERQISKKINEVQKFAEEVAKGNYKMRINRSDLD</sequence>
<protein>
    <recommendedName>
        <fullName evidence="2">CHASE3 domain-containing protein</fullName>
    </recommendedName>
</protein>
<accession>A0A4V1KHI3</accession>
<gene>
    <name evidence="3" type="ORF">EKH83_20210</name>
</gene>
<comment type="caution">
    <text evidence="3">The sequence shown here is derived from an EMBL/GenBank/DDBJ whole genome shotgun (WGS) entry which is preliminary data.</text>
</comment>
<feature type="transmembrane region" description="Helical" evidence="1">
    <location>
        <begin position="183"/>
        <end position="203"/>
    </location>
</feature>
<evidence type="ECO:0000313" key="3">
    <source>
        <dbReference type="EMBL" id="RXF67292.1"/>
    </source>
</evidence>
<evidence type="ECO:0000259" key="2">
    <source>
        <dbReference type="Pfam" id="PF05227"/>
    </source>
</evidence>
<keyword evidence="1" id="KW-1133">Transmembrane helix</keyword>
<evidence type="ECO:0000313" key="4">
    <source>
        <dbReference type="Proteomes" id="UP000290848"/>
    </source>
</evidence>
<dbReference type="InterPro" id="IPR007891">
    <property type="entry name" value="CHASE3"/>
</dbReference>
<dbReference type="CDD" id="cd19410">
    <property type="entry name" value="HK9-like_sensor"/>
    <property type="match status" value="1"/>
</dbReference>
<keyword evidence="1" id="KW-0812">Transmembrane</keyword>
<dbReference type="AlphaFoldDB" id="A0A4V1KHI3"/>
<organism evidence="3 4">
    <name type="scientific">Arcticibacter tournemirensis</name>
    <dbReference type="NCBI Taxonomy" id="699437"/>
    <lineage>
        <taxon>Bacteria</taxon>
        <taxon>Pseudomonadati</taxon>
        <taxon>Bacteroidota</taxon>
        <taxon>Sphingobacteriia</taxon>
        <taxon>Sphingobacteriales</taxon>
        <taxon>Sphingobacteriaceae</taxon>
        <taxon>Arcticibacter</taxon>
    </lineage>
</organism>
<proteinExistence type="predicted"/>
<dbReference type="EMBL" id="RXOC01000019">
    <property type="protein sequence ID" value="RXF67292.1"/>
    <property type="molecule type" value="Genomic_DNA"/>
</dbReference>
<feature type="transmembrane region" description="Helical" evidence="1">
    <location>
        <begin position="12"/>
        <end position="33"/>
    </location>
</feature>
<keyword evidence="1" id="KW-0472">Membrane</keyword>
<feature type="domain" description="CHASE3" evidence="2">
    <location>
        <begin position="40"/>
        <end position="173"/>
    </location>
</feature>